<reference evidence="18 19" key="1">
    <citation type="journal article" date="2019" name="PLoS Negl. Trop. Dis.">
        <title>Whole genome sequencing of Entamoeba nuttalli reveals mammalian host-related molecular signatures and a novel octapeptide-repeat surface protein.</title>
        <authorList>
            <person name="Tanaka M."/>
            <person name="Makiuchi T."/>
            <person name="Komiyama T."/>
            <person name="Shiina T."/>
            <person name="Osaki K."/>
            <person name="Tachibana H."/>
        </authorList>
    </citation>
    <scope>NUCLEOTIDE SEQUENCE [LARGE SCALE GENOMIC DNA]</scope>
    <source>
        <strain evidence="18 19">P19-061405</strain>
    </source>
</reference>
<keyword evidence="11" id="KW-0460">Magnesium</keyword>
<proteinExistence type="predicted"/>
<dbReference type="SUPFAM" id="SSF52540">
    <property type="entry name" value="P-loop containing nucleoside triphosphate hydrolases"/>
    <property type="match status" value="1"/>
</dbReference>
<name>A0ABQ0DJ63_9EUKA</name>
<dbReference type="PANTHER" id="PTHR10903">
    <property type="entry name" value="GTPASE, IMAP FAMILY MEMBER-RELATED"/>
    <property type="match status" value="1"/>
</dbReference>
<comment type="cofactor">
    <cofactor evidence="1">
        <name>Mg(2+)</name>
        <dbReference type="ChEBI" id="CHEBI:18420"/>
    </cofactor>
</comment>
<comment type="subcellular location">
    <subcellularLocation>
        <location evidence="2">Membrane</location>
        <topology evidence="2">Single-pass membrane protein</topology>
    </subcellularLocation>
    <subcellularLocation>
        <location evidence="16">Plastid</location>
        <location evidence="16">Chloroplast outer membrane</location>
    </subcellularLocation>
</comment>
<dbReference type="InterPro" id="IPR045058">
    <property type="entry name" value="GIMA/IAN/Toc"/>
</dbReference>
<evidence type="ECO:0000256" key="11">
    <source>
        <dbReference type="ARBA" id="ARBA00022842"/>
    </source>
</evidence>
<evidence type="ECO:0000313" key="18">
    <source>
        <dbReference type="EMBL" id="GAB1222876.1"/>
    </source>
</evidence>
<evidence type="ECO:0000256" key="12">
    <source>
        <dbReference type="ARBA" id="ARBA00022927"/>
    </source>
</evidence>
<evidence type="ECO:0000256" key="16">
    <source>
        <dbReference type="ARBA" id="ARBA00024013"/>
    </source>
</evidence>
<evidence type="ECO:0000256" key="7">
    <source>
        <dbReference type="ARBA" id="ARBA00022723"/>
    </source>
</evidence>
<keyword evidence="8" id="KW-0547">Nucleotide-binding</keyword>
<evidence type="ECO:0000259" key="17">
    <source>
        <dbReference type="PROSITE" id="PS51720"/>
    </source>
</evidence>
<gene>
    <name evidence="18" type="ORF">ENUP19_0122G0019</name>
</gene>
<evidence type="ECO:0000256" key="3">
    <source>
        <dbReference type="ARBA" id="ARBA00022448"/>
    </source>
</evidence>
<dbReference type="Pfam" id="PF04548">
    <property type="entry name" value="AIG1"/>
    <property type="match status" value="1"/>
</dbReference>
<keyword evidence="7" id="KW-0479">Metal-binding</keyword>
<keyword evidence="13" id="KW-1133">Transmembrane helix</keyword>
<evidence type="ECO:0000256" key="9">
    <source>
        <dbReference type="ARBA" id="ARBA00022801"/>
    </source>
</evidence>
<evidence type="ECO:0000256" key="2">
    <source>
        <dbReference type="ARBA" id="ARBA00004167"/>
    </source>
</evidence>
<dbReference type="InterPro" id="IPR006703">
    <property type="entry name" value="G_AIG1"/>
</dbReference>
<keyword evidence="3" id="KW-0813">Transport</keyword>
<evidence type="ECO:0000256" key="14">
    <source>
        <dbReference type="ARBA" id="ARBA00023134"/>
    </source>
</evidence>
<keyword evidence="9" id="KW-0378">Hydrolase</keyword>
<keyword evidence="10" id="KW-1002">Plastid outer membrane</keyword>
<evidence type="ECO:0000256" key="5">
    <source>
        <dbReference type="ARBA" id="ARBA00022640"/>
    </source>
</evidence>
<organism evidence="18 19">
    <name type="scientific">Entamoeba nuttalli</name>
    <dbReference type="NCBI Taxonomy" id="412467"/>
    <lineage>
        <taxon>Eukaryota</taxon>
        <taxon>Amoebozoa</taxon>
        <taxon>Evosea</taxon>
        <taxon>Archamoebae</taxon>
        <taxon>Mastigamoebida</taxon>
        <taxon>Entamoebidae</taxon>
        <taxon>Entamoeba</taxon>
    </lineage>
</organism>
<evidence type="ECO:0000256" key="1">
    <source>
        <dbReference type="ARBA" id="ARBA00001946"/>
    </source>
</evidence>
<keyword evidence="6" id="KW-0812">Transmembrane</keyword>
<evidence type="ECO:0000256" key="8">
    <source>
        <dbReference type="ARBA" id="ARBA00022741"/>
    </source>
</evidence>
<evidence type="ECO:0000313" key="19">
    <source>
        <dbReference type="Proteomes" id="UP001628156"/>
    </source>
</evidence>
<evidence type="ECO:0000256" key="15">
    <source>
        <dbReference type="ARBA" id="ARBA00023136"/>
    </source>
</evidence>
<dbReference type="PROSITE" id="PS51720">
    <property type="entry name" value="G_AIG1"/>
    <property type="match status" value="1"/>
</dbReference>
<evidence type="ECO:0000256" key="10">
    <source>
        <dbReference type="ARBA" id="ARBA00022805"/>
    </source>
</evidence>
<accession>A0ABQ0DJ63</accession>
<evidence type="ECO:0000256" key="4">
    <source>
        <dbReference type="ARBA" id="ARBA00022528"/>
    </source>
</evidence>
<feature type="domain" description="AIG1-type G" evidence="17">
    <location>
        <begin position="9"/>
        <end position="239"/>
    </location>
</feature>
<evidence type="ECO:0000256" key="6">
    <source>
        <dbReference type="ARBA" id="ARBA00022692"/>
    </source>
</evidence>
<keyword evidence="4" id="KW-0150">Chloroplast</keyword>
<keyword evidence="14" id="KW-0342">GTP-binding</keyword>
<dbReference type="PANTHER" id="PTHR10903:SF135">
    <property type="entry name" value="TRANSLOCASE OF CHLOROPLAST 120, CHLOROPLASTIC-RELATED"/>
    <property type="match status" value="1"/>
</dbReference>
<dbReference type="InterPro" id="IPR027417">
    <property type="entry name" value="P-loop_NTPase"/>
</dbReference>
<comment type="caution">
    <text evidence="18">The sequence shown here is derived from an EMBL/GenBank/DDBJ whole genome shotgun (WGS) entry which is preliminary data.</text>
</comment>
<keyword evidence="15" id="KW-0472">Membrane</keyword>
<dbReference type="CDD" id="cd00882">
    <property type="entry name" value="Ras_like_GTPase"/>
    <property type="match status" value="1"/>
</dbReference>
<protein>
    <recommendedName>
        <fullName evidence="17">AIG1-type G domain-containing protein</fullName>
    </recommendedName>
</protein>
<dbReference type="EMBL" id="BAAFRS010000122">
    <property type="protein sequence ID" value="GAB1222876.1"/>
    <property type="molecule type" value="Genomic_DNA"/>
</dbReference>
<keyword evidence="5" id="KW-0934">Plastid</keyword>
<evidence type="ECO:0000256" key="13">
    <source>
        <dbReference type="ARBA" id="ARBA00022989"/>
    </source>
</evidence>
<dbReference type="Gene3D" id="3.40.50.300">
    <property type="entry name" value="P-loop containing nucleotide triphosphate hydrolases"/>
    <property type="match status" value="1"/>
</dbReference>
<sequence>MSVPTNIEGKKTKLLLIGGTGDGKSSLGNFILKKNVFDVNDNPNPVVKPTMGFYGEDDRSDIFVIDTPGLRDSSEMDESQLNQMISYIKEQKGVDGIILVLNYNSVEFLDNLESLIKKLYNEFPVFDFWKHVCIVWTKCFYYTPIDVLDKQIKIKKQQYQEQLTRLDKETTGKEEGIAFPMFFVDSQPDEGADNSRTDKEIKTFLAWARGLSPIKPIEKVMKENTEPKTVVEEEKRDTEGKEETKSYIEITVEVKKRVKTVKNDGKVSCTDYEVIHTESIEKPLPKEDSNNSKEEIEKEEIKKWCNDILNQVSRKFDDGIMRLCRY</sequence>
<dbReference type="Proteomes" id="UP001628156">
    <property type="component" value="Unassembled WGS sequence"/>
</dbReference>
<keyword evidence="12" id="KW-0653">Protein transport</keyword>
<keyword evidence="19" id="KW-1185">Reference proteome</keyword>